<proteinExistence type="predicted"/>
<feature type="region of interest" description="Disordered" evidence="1">
    <location>
        <begin position="140"/>
        <end position="231"/>
    </location>
</feature>
<gene>
    <name evidence="2" type="ORF">ILUMI_19706</name>
</gene>
<dbReference type="AlphaFoldDB" id="A0A8K0G2Y6"/>
<evidence type="ECO:0000256" key="1">
    <source>
        <dbReference type="SAM" id="MobiDB-lite"/>
    </source>
</evidence>
<dbReference type="Proteomes" id="UP000801492">
    <property type="component" value="Unassembled WGS sequence"/>
</dbReference>
<sequence>MFCNSFFIIKKATGDFSRDNPFAIERIIRTDVGSIKTVRRIKEGLLVETSNFTQAKKIGQMQIFGDQPRPPKLLNRGNSEDGVVEAKRMTTRRNEARKEVMPKGGISHSQAAAKPPSQVTNIVPIIESLIPQITAAKSAPSAVGTSLPPGTISQKSTMPAPSEPGMPKSNTVMDKRKRNESVSTDPGSAREDDLSVIDSSAESNEELSTGKKKKKGLPLGKPRKGSQGGNR</sequence>
<comment type="caution">
    <text evidence="2">The sequence shown here is derived from an EMBL/GenBank/DDBJ whole genome shotgun (WGS) entry which is preliminary data.</text>
</comment>
<evidence type="ECO:0000313" key="2">
    <source>
        <dbReference type="EMBL" id="KAF2886467.1"/>
    </source>
</evidence>
<dbReference type="EMBL" id="VTPC01087586">
    <property type="protein sequence ID" value="KAF2886467.1"/>
    <property type="molecule type" value="Genomic_DNA"/>
</dbReference>
<dbReference type="OrthoDB" id="7614040at2759"/>
<organism evidence="2 3">
    <name type="scientific">Ignelater luminosus</name>
    <name type="common">Cucubano</name>
    <name type="synonym">Pyrophorus luminosus</name>
    <dbReference type="NCBI Taxonomy" id="2038154"/>
    <lineage>
        <taxon>Eukaryota</taxon>
        <taxon>Metazoa</taxon>
        <taxon>Ecdysozoa</taxon>
        <taxon>Arthropoda</taxon>
        <taxon>Hexapoda</taxon>
        <taxon>Insecta</taxon>
        <taxon>Pterygota</taxon>
        <taxon>Neoptera</taxon>
        <taxon>Endopterygota</taxon>
        <taxon>Coleoptera</taxon>
        <taxon>Polyphaga</taxon>
        <taxon>Elateriformia</taxon>
        <taxon>Elateroidea</taxon>
        <taxon>Elateridae</taxon>
        <taxon>Agrypninae</taxon>
        <taxon>Pyrophorini</taxon>
        <taxon>Ignelater</taxon>
    </lineage>
</organism>
<feature type="compositionally biased region" description="Basic residues" evidence="1">
    <location>
        <begin position="210"/>
        <end position="224"/>
    </location>
</feature>
<keyword evidence="3" id="KW-1185">Reference proteome</keyword>
<feature type="region of interest" description="Disordered" evidence="1">
    <location>
        <begin position="90"/>
        <end position="117"/>
    </location>
</feature>
<feature type="compositionally biased region" description="Basic and acidic residues" evidence="1">
    <location>
        <begin position="90"/>
        <end position="101"/>
    </location>
</feature>
<accession>A0A8K0G2Y6</accession>
<evidence type="ECO:0000313" key="3">
    <source>
        <dbReference type="Proteomes" id="UP000801492"/>
    </source>
</evidence>
<protein>
    <submittedName>
        <fullName evidence="2">Uncharacterized protein</fullName>
    </submittedName>
</protein>
<reference evidence="2" key="1">
    <citation type="submission" date="2019-08" db="EMBL/GenBank/DDBJ databases">
        <title>The genome of the North American firefly Photinus pyralis.</title>
        <authorList>
            <consortium name="Photinus pyralis genome working group"/>
            <person name="Fallon T.R."/>
            <person name="Sander Lower S.E."/>
            <person name="Weng J.-K."/>
        </authorList>
    </citation>
    <scope>NUCLEOTIDE SEQUENCE</scope>
    <source>
        <strain evidence="2">TRF0915ILg1</strain>
        <tissue evidence="2">Whole body</tissue>
    </source>
</reference>
<name>A0A8K0G2Y6_IGNLU</name>